<evidence type="ECO:0000313" key="10">
    <source>
        <dbReference type="Proteomes" id="UP000199664"/>
    </source>
</evidence>
<dbReference type="CDD" id="cd06261">
    <property type="entry name" value="TM_PBP2"/>
    <property type="match status" value="1"/>
</dbReference>
<evidence type="ECO:0000256" key="5">
    <source>
        <dbReference type="ARBA" id="ARBA00022989"/>
    </source>
</evidence>
<gene>
    <name evidence="9" type="ORF">SAMN04515666_103304</name>
</gene>
<dbReference type="AlphaFoldDB" id="A0A1H7P0D1"/>
<keyword evidence="2 7" id="KW-0813">Transport</keyword>
<evidence type="ECO:0000256" key="4">
    <source>
        <dbReference type="ARBA" id="ARBA00022692"/>
    </source>
</evidence>
<dbReference type="Proteomes" id="UP000199664">
    <property type="component" value="Unassembled WGS sequence"/>
</dbReference>
<feature type="transmembrane region" description="Helical" evidence="7">
    <location>
        <begin position="220"/>
        <end position="240"/>
    </location>
</feature>
<dbReference type="InterPro" id="IPR035906">
    <property type="entry name" value="MetI-like_sf"/>
</dbReference>
<evidence type="ECO:0000256" key="7">
    <source>
        <dbReference type="RuleBase" id="RU363032"/>
    </source>
</evidence>
<evidence type="ECO:0000256" key="2">
    <source>
        <dbReference type="ARBA" id="ARBA00022448"/>
    </source>
</evidence>
<feature type="transmembrane region" description="Helical" evidence="7">
    <location>
        <begin position="6"/>
        <end position="25"/>
    </location>
</feature>
<feature type="domain" description="ABC transmembrane type-1" evidence="8">
    <location>
        <begin position="58"/>
        <end position="237"/>
    </location>
</feature>
<dbReference type="SUPFAM" id="SSF161098">
    <property type="entry name" value="MetI-like"/>
    <property type="match status" value="1"/>
</dbReference>
<dbReference type="GO" id="GO:0055085">
    <property type="term" value="P:transmembrane transport"/>
    <property type="evidence" value="ECO:0007669"/>
    <property type="project" value="InterPro"/>
</dbReference>
<name>A0A1H7P0D1_9HYPH</name>
<dbReference type="STRING" id="1036779.SAMN04515666_103304"/>
<sequence>MSALRWRGLALELWLPALLVLLWWLSSRGSTSLYFPPLAQILDRFASDWLFARVGSDLLPSLRNLAAGFAIGAGLGVALGVALGLSPLARLALPLLEVMRAVPVIALIPLVIMLMGTGDGEKMAIIAFGTLWPVVLNTTEGVRTIDPTLRDAAATMGLRKRDTLMRVVLPAASPQTFAGLRLAVSIALVATVGSELFASTRGIGYVILSATQGWDMPQMWAALIMLGIIGYALNGLMSLAERRALGWHHSHAASGFDSSHRRKR</sequence>
<proteinExistence type="inferred from homology"/>
<dbReference type="Pfam" id="PF00528">
    <property type="entry name" value="BPD_transp_1"/>
    <property type="match status" value="1"/>
</dbReference>
<evidence type="ECO:0000256" key="3">
    <source>
        <dbReference type="ARBA" id="ARBA00022475"/>
    </source>
</evidence>
<evidence type="ECO:0000256" key="6">
    <source>
        <dbReference type="ARBA" id="ARBA00023136"/>
    </source>
</evidence>
<keyword evidence="3" id="KW-1003">Cell membrane</keyword>
<feature type="transmembrane region" description="Helical" evidence="7">
    <location>
        <begin position="65"/>
        <end position="86"/>
    </location>
</feature>
<dbReference type="GO" id="GO:0005886">
    <property type="term" value="C:plasma membrane"/>
    <property type="evidence" value="ECO:0007669"/>
    <property type="project" value="UniProtKB-SubCell"/>
</dbReference>
<evidence type="ECO:0000256" key="1">
    <source>
        <dbReference type="ARBA" id="ARBA00004651"/>
    </source>
</evidence>
<organism evidence="9 10">
    <name type="scientific">Bosea lupini</name>
    <dbReference type="NCBI Taxonomy" id="1036779"/>
    <lineage>
        <taxon>Bacteria</taxon>
        <taxon>Pseudomonadati</taxon>
        <taxon>Pseudomonadota</taxon>
        <taxon>Alphaproteobacteria</taxon>
        <taxon>Hyphomicrobiales</taxon>
        <taxon>Boseaceae</taxon>
        <taxon>Bosea</taxon>
    </lineage>
</organism>
<feature type="transmembrane region" description="Helical" evidence="7">
    <location>
        <begin position="98"/>
        <end position="116"/>
    </location>
</feature>
<accession>A0A1H7P0D1</accession>
<dbReference type="Gene3D" id="1.10.3720.10">
    <property type="entry name" value="MetI-like"/>
    <property type="match status" value="1"/>
</dbReference>
<dbReference type="RefSeq" id="WP_167561602.1">
    <property type="nucleotide sequence ID" value="NZ_FOAN01000003.1"/>
</dbReference>
<dbReference type="EMBL" id="FOAN01000003">
    <property type="protein sequence ID" value="SEL28547.1"/>
    <property type="molecule type" value="Genomic_DNA"/>
</dbReference>
<dbReference type="PROSITE" id="PS50928">
    <property type="entry name" value="ABC_TM1"/>
    <property type="match status" value="1"/>
</dbReference>
<dbReference type="PANTHER" id="PTHR30151">
    <property type="entry name" value="ALKANE SULFONATE ABC TRANSPORTER-RELATED, MEMBRANE SUBUNIT"/>
    <property type="match status" value="1"/>
</dbReference>
<keyword evidence="5 7" id="KW-1133">Transmembrane helix</keyword>
<keyword evidence="6 7" id="KW-0472">Membrane</keyword>
<keyword evidence="4 7" id="KW-0812">Transmembrane</keyword>
<evidence type="ECO:0000259" key="8">
    <source>
        <dbReference type="PROSITE" id="PS50928"/>
    </source>
</evidence>
<comment type="subcellular location">
    <subcellularLocation>
        <location evidence="1 7">Cell membrane</location>
        <topology evidence="1 7">Multi-pass membrane protein</topology>
    </subcellularLocation>
</comment>
<protein>
    <submittedName>
        <fullName evidence="9">ABC-type nitrate/sulfonate/bicarbonate transport system, permease component</fullName>
    </submittedName>
</protein>
<comment type="similarity">
    <text evidence="7">Belongs to the binding-protein-dependent transport system permease family.</text>
</comment>
<dbReference type="PANTHER" id="PTHR30151:SF38">
    <property type="entry name" value="ALIPHATIC SULFONATES TRANSPORT PERMEASE PROTEIN SSUC-RELATED"/>
    <property type="match status" value="1"/>
</dbReference>
<reference evidence="10" key="1">
    <citation type="submission" date="2016-10" db="EMBL/GenBank/DDBJ databases">
        <authorList>
            <person name="Varghese N."/>
            <person name="Submissions S."/>
        </authorList>
    </citation>
    <scope>NUCLEOTIDE SEQUENCE [LARGE SCALE GENOMIC DNA]</scope>
    <source>
        <strain evidence="10">LMG 26383,CCUG 61248,R- 45681</strain>
    </source>
</reference>
<keyword evidence="10" id="KW-1185">Reference proteome</keyword>
<dbReference type="InterPro" id="IPR000515">
    <property type="entry name" value="MetI-like"/>
</dbReference>
<evidence type="ECO:0000313" key="9">
    <source>
        <dbReference type="EMBL" id="SEL28547.1"/>
    </source>
</evidence>